<dbReference type="AlphaFoldDB" id="A0A1Z5TBH8"/>
<accession>A0A1Z5TBH8</accession>
<organism evidence="1 2">
    <name type="scientific">Hortaea werneckii EXF-2000</name>
    <dbReference type="NCBI Taxonomy" id="1157616"/>
    <lineage>
        <taxon>Eukaryota</taxon>
        <taxon>Fungi</taxon>
        <taxon>Dikarya</taxon>
        <taxon>Ascomycota</taxon>
        <taxon>Pezizomycotina</taxon>
        <taxon>Dothideomycetes</taxon>
        <taxon>Dothideomycetidae</taxon>
        <taxon>Mycosphaerellales</taxon>
        <taxon>Teratosphaeriaceae</taxon>
        <taxon>Hortaea</taxon>
    </lineage>
</organism>
<reference evidence="1 2" key="1">
    <citation type="submission" date="2017-01" db="EMBL/GenBank/DDBJ databases">
        <title>The recent genome duplication of the halophilic yeast Hortaea werneckii: insights from long-read sequencing.</title>
        <authorList>
            <person name="Sinha S."/>
            <person name="Flibotte S."/>
            <person name="Neira M."/>
            <person name="Lenassi M."/>
            <person name="Gostincar C."/>
            <person name="Stajich J.E."/>
            <person name="Nislow C.E."/>
        </authorList>
    </citation>
    <scope>NUCLEOTIDE SEQUENCE [LARGE SCALE GENOMIC DNA]</scope>
    <source>
        <strain evidence="1 2">EXF-2000</strain>
    </source>
</reference>
<protein>
    <submittedName>
        <fullName evidence="1">Uncharacterized protein</fullName>
    </submittedName>
</protein>
<evidence type="ECO:0000313" key="1">
    <source>
        <dbReference type="EMBL" id="OTA33363.1"/>
    </source>
</evidence>
<dbReference type="VEuPathDB" id="FungiDB:BTJ68_07407"/>
<keyword evidence="2" id="KW-1185">Reference proteome</keyword>
<dbReference type="STRING" id="1157616.A0A1Z5TBH8"/>
<comment type="caution">
    <text evidence="1">The sequence shown here is derived from an EMBL/GenBank/DDBJ whole genome shotgun (WGS) entry which is preliminary data.</text>
</comment>
<evidence type="ECO:0000313" key="2">
    <source>
        <dbReference type="Proteomes" id="UP000194280"/>
    </source>
</evidence>
<dbReference type="InParanoid" id="A0A1Z5TBH8"/>
<dbReference type="OrthoDB" id="2537141at2759"/>
<sequence length="71" mass="7702">MLKPETTTGLFKHGRASAQVAGRGGGLPDLAFNEMRFLQKPKDHQDAVAQVATAGLSLQLQQELRKGTDRI</sequence>
<dbReference type="EMBL" id="MUNK01000076">
    <property type="protein sequence ID" value="OTA33363.1"/>
    <property type="molecule type" value="Genomic_DNA"/>
</dbReference>
<dbReference type="Proteomes" id="UP000194280">
    <property type="component" value="Unassembled WGS sequence"/>
</dbReference>
<proteinExistence type="predicted"/>
<gene>
    <name evidence="1" type="ORF">BTJ68_07407</name>
</gene>
<name>A0A1Z5TBH8_HORWE</name>